<proteinExistence type="predicted"/>
<reference evidence="2" key="1">
    <citation type="submission" date="2025-08" db="UniProtKB">
        <authorList>
            <consortium name="Ensembl"/>
        </authorList>
    </citation>
    <scope>IDENTIFICATION</scope>
</reference>
<evidence type="ECO:0000313" key="3">
    <source>
        <dbReference type="Proteomes" id="UP000233080"/>
    </source>
</evidence>
<accession>A0A2K5HPG9</accession>
<reference evidence="2" key="2">
    <citation type="submission" date="2025-09" db="UniProtKB">
        <authorList>
            <consortium name="Ensembl"/>
        </authorList>
    </citation>
    <scope>IDENTIFICATION</scope>
</reference>
<sequence length="65" mass="7366">MQIWFFQCATVFLPLLCAELDSTLGMRNKTFLKRQWKFKGCTSFSGSSISSGMFSIKGEENVCDL</sequence>
<feature type="chain" id="PRO_5014454689" evidence="1">
    <location>
        <begin position="26"/>
        <end position="65"/>
    </location>
</feature>
<keyword evidence="1" id="KW-0732">Signal</keyword>
<protein>
    <submittedName>
        <fullName evidence="2">Uncharacterized protein</fullName>
    </submittedName>
</protein>
<dbReference type="OMA" id="WFFQCAT"/>
<dbReference type="AlphaFoldDB" id="A0A2K5HPG9"/>
<evidence type="ECO:0000313" key="2">
    <source>
        <dbReference type="Ensembl" id="ENSCANP00000006231.1"/>
    </source>
</evidence>
<dbReference type="Proteomes" id="UP000233080">
    <property type="component" value="Unassembled WGS sequence"/>
</dbReference>
<dbReference type="Ensembl" id="ENSCANT00000023523.1">
    <property type="protein sequence ID" value="ENSCANP00000006231.1"/>
    <property type="gene ID" value="ENSCANG00000020969.1"/>
</dbReference>
<evidence type="ECO:0000256" key="1">
    <source>
        <dbReference type="SAM" id="SignalP"/>
    </source>
</evidence>
<organism evidence="2 3">
    <name type="scientific">Colobus angolensis palliatus</name>
    <name type="common">Peters' Angolan colobus</name>
    <dbReference type="NCBI Taxonomy" id="336983"/>
    <lineage>
        <taxon>Eukaryota</taxon>
        <taxon>Metazoa</taxon>
        <taxon>Chordata</taxon>
        <taxon>Craniata</taxon>
        <taxon>Vertebrata</taxon>
        <taxon>Euteleostomi</taxon>
        <taxon>Mammalia</taxon>
        <taxon>Eutheria</taxon>
        <taxon>Euarchontoglires</taxon>
        <taxon>Primates</taxon>
        <taxon>Haplorrhini</taxon>
        <taxon>Catarrhini</taxon>
        <taxon>Cercopithecidae</taxon>
        <taxon>Colobinae</taxon>
        <taxon>Colobus</taxon>
    </lineage>
</organism>
<feature type="signal peptide" evidence="1">
    <location>
        <begin position="1"/>
        <end position="25"/>
    </location>
</feature>
<name>A0A2K5HPG9_COLAP</name>
<keyword evidence="3" id="KW-1185">Reference proteome</keyword>